<dbReference type="InterPro" id="IPR036661">
    <property type="entry name" value="Luciferase-like_sf"/>
</dbReference>
<dbReference type="Gene3D" id="3.20.20.30">
    <property type="entry name" value="Luciferase-like domain"/>
    <property type="match status" value="1"/>
</dbReference>
<protein>
    <submittedName>
        <fullName evidence="1">Uncharacterized protein</fullName>
    </submittedName>
</protein>
<evidence type="ECO:0000313" key="1">
    <source>
        <dbReference type="EMBL" id="MBF4161444.1"/>
    </source>
</evidence>
<dbReference type="AlphaFoldDB" id="A0A930UZV2"/>
<evidence type="ECO:0000313" key="2">
    <source>
        <dbReference type="Proteomes" id="UP000656804"/>
    </source>
</evidence>
<keyword evidence="2" id="KW-1185">Reference proteome</keyword>
<dbReference type="EMBL" id="JADIVZ010000002">
    <property type="protein sequence ID" value="MBF4161444.1"/>
    <property type="molecule type" value="Genomic_DNA"/>
</dbReference>
<gene>
    <name evidence="1" type="ORF">ISG29_07040</name>
</gene>
<dbReference type="Proteomes" id="UP000656804">
    <property type="component" value="Unassembled WGS sequence"/>
</dbReference>
<accession>A0A930UZV2</accession>
<dbReference type="SUPFAM" id="SSF51679">
    <property type="entry name" value="Bacterial luciferase-like"/>
    <property type="match status" value="1"/>
</dbReference>
<name>A0A930UZV2_9ACTN</name>
<sequence>MSHLYVGATSQEARDTFYPYYRTYVPEGRGAHLDRALLETMAGPDGPLVVGSVGEVTDKIAKRRDRLGIDRFLGKADLGGLPRHLVTSSVERLGRDGALLLRG</sequence>
<comment type="caution">
    <text evidence="1">The sequence shown here is derived from an EMBL/GenBank/DDBJ whole genome shotgun (WGS) entry which is preliminary data.</text>
</comment>
<reference evidence="1" key="1">
    <citation type="submission" date="2020-11" db="EMBL/GenBank/DDBJ databases">
        <title>Nocardioides sp. CBS4Y-1, whole genome shotgun sequence.</title>
        <authorList>
            <person name="Tuo L."/>
        </authorList>
    </citation>
    <scope>NUCLEOTIDE SEQUENCE</scope>
    <source>
        <strain evidence="1">CBS4Y-1</strain>
    </source>
</reference>
<organism evidence="1 2">
    <name type="scientific">Nocardioides acrostichi</name>
    <dbReference type="NCBI Taxonomy" id="2784339"/>
    <lineage>
        <taxon>Bacteria</taxon>
        <taxon>Bacillati</taxon>
        <taxon>Actinomycetota</taxon>
        <taxon>Actinomycetes</taxon>
        <taxon>Propionibacteriales</taxon>
        <taxon>Nocardioidaceae</taxon>
        <taxon>Nocardioides</taxon>
    </lineage>
</organism>
<proteinExistence type="predicted"/>
<dbReference type="RefSeq" id="WP_194502654.1">
    <property type="nucleotide sequence ID" value="NZ_JADIVZ010000002.1"/>
</dbReference>
<dbReference type="GO" id="GO:0016705">
    <property type="term" value="F:oxidoreductase activity, acting on paired donors, with incorporation or reduction of molecular oxygen"/>
    <property type="evidence" value="ECO:0007669"/>
    <property type="project" value="InterPro"/>
</dbReference>